<keyword evidence="3" id="KW-0731">Sigma factor</keyword>
<keyword evidence="2" id="KW-0805">Transcription regulation</keyword>
<dbReference type="Gene3D" id="1.10.10.10">
    <property type="entry name" value="Winged helix-like DNA-binding domain superfamily/Winged helix DNA-binding domain"/>
    <property type="match status" value="1"/>
</dbReference>
<dbReference type="GO" id="GO:0016987">
    <property type="term" value="F:sigma factor activity"/>
    <property type="evidence" value="ECO:0007669"/>
    <property type="project" value="UniProtKB-KW"/>
</dbReference>
<comment type="similarity">
    <text evidence="1">Belongs to the sigma-70 factor family. ECF subfamily.</text>
</comment>
<dbReference type="STRING" id="1797689.A3F24_01270"/>
<dbReference type="EMBL" id="MHIX01000034">
    <property type="protein sequence ID" value="OGY58784.1"/>
    <property type="molecule type" value="Genomic_DNA"/>
</dbReference>
<dbReference type="Gene3D" id="1.10.1740.10">
    <property type="match status" value="1"/>
</dbReference>
<feature type="domain" description="RNA polymerase sigma-70 region 4" evidence="7">
    <location>
        <begin position="127"/>
        <end position="176"/>
    </location>
</feature>
<dbReference type="SUPFAM" id="SSF88659">
    <property type="entry name" value="Sigma3 and sigma4 domains of RNA polymerase sigma factors"/>
    <property type="match status" value="1"/>
</dbReference>
<evidence type="ECO:0000256" key="4">
    <source>
        <dbReference type="ARBA" id="ARBA00023125"/>
    </source>
</evidence>
<gene>
    <name evidence="8" type="ORF">A3F24_01270</name>
</gene>
<dbReference type="InterPro" id="IPR007627">
    <property type="entry name" value="RNA_pol_sigma70_r2"/>
</dbReference>
<dbReference type="PANTHER" id="PTHR43133">
    <property type="entry name" value="RNA POLYMERASE ECF-TYPE SIGMA FACTO"/>
    <property type="match status" value="1"/>
</dbReference>
<evidence type="ECO:0000256" key="3">
    <source>
        <dbReference type="ARBA" id="ARBA00023082"/>
    </source>
</evidence>
<comment type="caution">
    <text evidence="8">The sequence shown here is derived from an EMBL/GenBank/DDBJ whole genome shotgun (WGS) entry which is preliminary data.</text>
</comment>
<evidence type="ECO:0000259" key="6">
    <source>
        <dbReference type="Pfam" id="PF04542"/>
    </source>
</evidence>
<proteinExistence type="inferred from homology"/>
<dbReference type="NCBIfam" id="TIGR02937">
    <property type="entry name" value="sigma70-ECF"/>
    <property type="match status" value="1"/>
</dbReference>
<dbReference type="InterPro" id="IPR039425">
    <property type="entry name" value="RNA_pol_sigma-70-like"/>
</dbReference>
<dbReference type="InterPro" id="IPR014284">
    <property type="entry name" value="RNA_pol_sigma-70_dom"/>
</dbReference>
<evidence type="ECO:0000259" key="7">
    <source>
        <dbReference type="Pfam" id="PF04545"/>
    </source>
</evidence>
<dbReference type="InterPro" id="IPR007630">
    <property type="entry name" value="RNA_pol_sigma70_r4"/>
</dbReference>
<evidence type="ECO:0000256" key="2">
    <source>
        <dbReference type="ARBA" id="ARBA00023015"/>
    </source>
</evidence>
<dbReference type="CDD" id="cd06171">
    <property type="entry name" value="Sigma70_r4"/>
    <property type="match status" value="1"/>
</dbReference>
<dbReference type="InterPro" id="IPR013324">
    <property type="entry name" value="RNA_pol_sigma_r3/r4-like"/>
</dbReference>
<keyword evidence="4" id="KW-0238">DNA-binding</keyword>
<keyword evidence="5" id="KW-0804">Transcription</keyword>
<dbReference type="InterPro" id="IPR036388">
    <property type="entry name" value="WH-like_DNA-bd_sf"/>
</dbReference>
<evidence type="ECO:0000256" key="5">
    <source>
        <dbReference type="ARBA" id="ARBA00023163"/>
    </source>
</evidence>
<dbReference type="SUPFAM" id="SSF88946">
    <property type="entry name" value="Sigma2 domain of RNA polymerase sigma factors"/>
    <property type="match status" value="1"/>
</dbReference>
<protein>
    <recommendedName>
        <fullName evidence="10">RNA polymerase subunit sigma-70</fullName>
    </recommendedName>
</protein>
<accession>A0A1G1Z2L9</accession>
<reference evidence="8 9" key="1">
    <citation type="journal article" date="2016" name="Nat. Commun.">
        <title>Thousands of microbial genomes shed light on interconnected biogeochemical processes in an aquifer system.</title>
        <authorList>
            <person name="Anantharaman K."/>
            <person name="Brown C.T."/>
            <person name="Hug L.A."/>
            <person name="Sharon I."/>
            <person name="Castelle C.J."/>
            <person name="Probst A.J."/>
            <person name="Thomas B.C."/>
            <person name="Singh A."/>
            <person name="Wilkins M.J."/>
            <person name="Karaoz U."/>
            <person name="Brodie E.L."/>
            <person name="Williams K.H."/>
            <person name="Hubbard S.S."/>
            <person name="Banfield J.F."/>
        </authorList>
    </citation>
    <scope>NUCLEOTIDE SEQUENCE [LARGE SCALE GENOMIC DNA]</scope>
</reference>
<dbReference type="AlphaFoldDB" id="A0A1G1Z2L9"/>
<feature type="domain" description="RNA polymerase sigma-70 region 2" evidence="6">
    <location>
        <begin position="22"/>
        <end position="89"/>
    </location>
</feature>
<evidence type="ECO:0000256" key="1">
    <source>
        <dbReference type="ARBA" id="ARBA00010641"/>
    </source>
</evidence>
<dbReference type="Pfam" id="PF04542">
    <property type="entry name" value="Sigma70_r2"/>
    <property type="match status" value="1"/>
</dbReference>
<sequence length="184" mass="21412">MQDERELIQRSKEGEGEAFGLLYDLYLPKIYRFVLFKVNHREEAEDLTHQTFMQAWEKIGTYVHGDFPFSSWLYRIARNLVIDHYRKSKPTVSIETIEVSEERVLSYEPSNAARLDLEQEQAAVFRAIQKLTPSQQDVIIMRFVDELSLKETAAAIHKSEGAVKLLQHRALMNLKKLLRDGTNS</sequence>
<organism evidence="8 9">
    <name type="scientific">Candidatus Colwellbacteria bacterium RIFCSPHIGHO2_12_FULL_44_17</name>
    <dbReference type="NCBI Taxonomy" id="1797689"/>
    <lineage>
        <taxon>Bacteria</taxon>
        <taxon>Candidatus Colwelliibacteriota</taxon>
    </lineage>
</organism>
<dbReference type="PANTHER" id="PTHR43133:SF57">
    <property type="entry name" value="RNA POLYMERASE SIGMA-70 FACTOR"/>
    <property type="match status" value="1"/>
</dbReference>
<dbReference type="Proteomes" id="UP000178515">
    <property type="component" value="Unassembled WGS sequence"/>
</dbReference>
<dbReference type="Pfam" id="PF04545">
    <property type="entry name" value="Sigma70_r4"/>
    <property type="match status" value="1"/>
</dbReference>
<dbReference type="GO" id="GO:0003677">
    <property type="term" value="F:DNA binding"/>
    <property type="evidence" value="ECO:0007669"/>
    <property type="project" value="UniProtKB-KW"/>
</dbReference>
<evidence type="ECO:0000313" key="8">
    <source>
        <dbReference type="EMBL" id="OGY58784.1"/>
    </source>
</evidence>
<dbReference type="GO" id="GO:0006352">
    <property type="term" value="P:DNA-templated transcription initiation"/>
    <property type="evidence" value="ECO:0007669"/>
    <property type="project" value="InterPro"/>
</dbReference>
<evidence type="ECO:0008006" key="10">
    <source>
        <dbReference type="Google" id="ProtNLM"/>
    </source>
</evidence>
<name>A0A1G1Z2L9_9BACT</name>
<evidence type="ECO:0000313" key="9">
    <source>
        <dbReference type="Proteomes" id="UP000178515"/>
    </source>
</evidence>
<dbReference type="InterPro" id="IPR013325">
    <property type="entry name" value="RNA_pol_sigma_r2"/>
</dbReference>